<keyword evidence="7 18" id="KW-0694">RNA-binding</keyword>
<feature type="binding site" evidence="18">
    <location>
        <position position="298"/>
    </location>
    <ligand>
        <name>ATP</name>
        <dbReference type="ChEBI" id="CHEBI:30616"/>
    </ligand>
</feature>
<comment type="similarity">
    <text evidence="12 18">Belongs to the ThiI family.</text>
</comment>
<dbReference type="Pfam" id="PF22025">
    <property type="entry name" value="ThiI_fer"/>
    <property type="match status" value="1"/>
</dbReference>
<sequence length="399" mass="45074">MKNSTLYLVRLGEISLKGLNRDYFEKRLKQNIKNKLKPYRTQVSKQKGRLYFEIHNDCPEEVTRQAFKTTFGVVGFSKCVSCEKDIETIKEVAATLIKREPFASGTGSFKSISTRADKQFPLTSYQIDCELGGVVLDTYPSMHVDVKNPDKIIHCEIRDKAYLYTSPEEGPGGLPVTTAGKGMLLLSGGIDSPVAAYKMSQRGLKMECIYFHAYPYTSELALEKVKKLASLIAPYMQGTRLHVVPFTEPQLWIRDHSPEDEHTLMFRACMMKVANRISIKQEGNCIVTGEALSQVASQTLESMSFTDSMSDQLVLRPLVGMDKQEIMNLAKKIETYETSILPYEDCCVIFSPKHPLVRPNKETVTQHYLEMGIESLLEDAIEKTETFDFDNHGAPLVHK</sequence>
<evidence type="ECO:0000256" key="1">
    <source>
        <dbReference type="ARBA" id="ARBA00004496"/>
    </source>
</evidence>
<dbReference type="InterPro" id="IPR049961">
    <property type="entry name" value="ThiI_N"/>
</dbReference>
<dbReference type="GO" id="GO:0005829">
    <property type="term" value="C:cytosol"/>
    <property type="evidence" value="ECO:0007669"/>
    <property type="project" value="TreeGrafter"/>
</dbReference>
<dbReference type="OrthoDB" id="9773948at2"/>
<evidence type="ECO:0000256" key="14">
    <source>
        <dbReference type="ARBA" id="ARBA00071867"/>
    </source>
</evidence>
<dbReference type="InterPro" id="IPR050102">
    <property type="entry name" value="tRNA_sulfurtransferase_ThiI"/>
</dbReference>
<gene>
    <name evidence="18" type="primary">thiI</name>
    <name evidence="20" type="ordered locus">SpiGrapes_0478</name>
</gene>
<evidence type="ECO:0000256" key="9">
    <source>
        <dbReference type="ARBA" id="ARBA00050570"/>
    </source>
</evidence>
<evidence type="ECO:0000256" key="3">
    <source>
        <dbReference type="ARBA" id="ARBA00022555"/>
    </source>
</evidence>
<accession>G8QWN9</accession>
<dbReference type="InterPro" id="IPR014729">
    <property type="entry name" value="Rossmann-like_a/b/a_fold"/>
</dbReference>
<dbReference type="EMBL" id="CP003155">
    <property type="protein sequence ID" value="AEV28333.1"/>
    <property type="molecule type" value="Genomic_DNA"/>
</dbReference>
<feature type="binding site" evidence="18">
    <location>
        <position position="267"/>
    </location>
    <ligand>
        <name>ATP</name>
        <dbReference type="ChEBI" id="CHEBI:30616"/>
    </ligand>
</feature>
<evidence type="ECO:0000256" key="13">
    <source>
        <dbReference type="ARBA" id="ARBA00066827"/>
    </source>
</evidence>
<evidence type="ECO:0000256" key="12">
    <source>
        <dbReference type="ARBA" id="ARBA00061472"/>
    </source>
</evidence>
<dbReference type="KEGG" id="sgp:SpiGrapes_0478"/>
<dbReference type="Pfam" id="PF02568">
    <property type="entry name" value="ThiI"/>
    <property type="match status" value="1"/>
</dbReference>
<dbReference type="GO" id="GO:0009229">
    <property type="term" value="P:thiamine diphosphate biosynthetic process"/>
    <property type="evidence" value="ECO:0007669"/>
    <property type="project" value="UniProtKB-UniRule"/>
</dbReference>
<evidence type="ECO:0000256" key="4">
    <source>
        <dbReference type="ARBA" id="ARBA00022679"/>
    </source>
</evidence>
<dbReference type="HAMAP" id="MF_00021">
    <property type="entry name" value="ThiI"/>
    <property type="match status" value="1"/>
</dbReference>
<dbReference type="eggNOG" id="COG0301">
    <property type="taxonomic scope" value="Bacteria"/>
</dbReference>
<comment type="pathway">
    <text evidence="18">Cofactor biosynthesis; thiamine diphosphate biosynthesis.</text>
</comment>
<dbReference type="InterPro" id="IPR054173">
    <property type="entry name" value="ThiI_fer"/>
</dbReference>
<dbReference type="Gene3D" id="3.30.2130.30">
    <property type="match status" value="1"/>
</dbReference>
<dbReference type="STRING" id="158190.SpiGrapes_0478"/>
<evidence type="ECO:0000256" key="5">
    <source>
        <dbReference type="ARBA" id="ARBA00022741"/>
    </source>
</evidence>
<dbReference type="PANTHER" id="PTHR43209:SF1">
    <property type="entry name" value="TRNA SULFURTRANSFERASE"/>
    <property type="match status" value="1"/>
</dbReference>
<dbReference type="UniPathway" id="UPA00060"/>
<dbReference type="InterPro" id="IPR003720">
    <property type="entry name" value="tRNA_STrfase"/>
</dbReference>
<evidence type="ECO:0000256" key="11">
    <source>
        <dbReference type="ARBA" id="ARBA00058382"/>
    </source>
</evidence>
<keyword evidence="8 18" id="KW-0784">Thiamine biosynthesis</keyword>
<name>G8QWN9_SPHPG</name>
<keyword evidence="2 18" id="KW-0963">Cytoplasm</keyword>
<feature type="binding site" evidence="18">
    <location>
        <begin position="185"/>
        <end position="186"/>
    </location>
    <ligand>
        <name>ATP</name>
        <dbReference type="ChEBI" id="CHEBI:30616"/>
    </ligand>
</feature>
<keyword evidence="21" id="KW-1185">Reference proteome</keyword>
<evidence type="ECO:0000313" key="21">
    <source>
        <dbReference type="Proteomes" id="UP000005632"/>
    </source>
</evidence>
<keyword evidence="3 18" id="KW-0820">tRNA-binding</keyword>
<feature type="binding site" evidence="18">
    <location>
        <position position="289"/>
    </location>
    <ligand>
        <name>ATP</name>
        <dbReference type="ChEBI" id="CHEBI:30616"/>
    </ligand>
</feature>
<feature type="binding site" evidence="18">
    <location>
        <begin position="210"/>
        <end position="211"/>
    </location>
    <ligand>
        <name>ATP</name>
        <dbReference type="ChEBI" id="CHEBI:30616"/>
    </ligand>
</feature>
<dbReference type="InterPro" id="IPR049962">
    <property type="entry name" value="THUMP_ThiI"/>
</dbReference>
<dbReference type="InterPro" id="IPR004114">
    <property type="entry name" value="THUMP_dom"/>
</dbReference>
<proteinExistence type="inferred from homology"/>
<evidence type="ECO:0000256" key="7">
    <source>
        <dbReference type="ARBA" id="ARBA00022884"/>
    </source>
</evidence>
<comment type="catalytic activity">
    <reaction evidence="9 18">
        <text>[ThiI sulfur-carrier protein]-S-sulfanyl-L-cysteine + a uridine in tRNA + 2 reduced [2Fe-2S]-[ferredoxin] + ATP + H(+) = [ThiI sulfur-carrier protein]-L-cysteine + a 4-thiouridine in tRNA + 2 oxidized [2Fe-2S]-[ferredoxin] + AMP + diphosphate</text>
        <dbReference type="Rhea" id="RHEA:24176"/>
        <dbReference type="Rhea" id="RHEA-COMP:10000"/>
        <dbReference type="Rhea" id="RHEA-COMP:10001"/>
        <dbReference type="Rhea" id="RHEA-COMP:13337"/>
        <dbReference type="Rhea" id="RHEA-COMP:13338"/>
        <dbReference type="Rhea" id="RHEA-COMP:13339"/>
        <dbReference type="Rhea" id="RHEA-COMP:13340"/>
        <dbReference type="ChEBI" id="CHEBI:15378"/>
        <dbReference type="ChEBI" id="CHEBI:29950"/>
        <dbReference type="ChEBI" id="CHEBI:30616"/>
        <dbReference type="ChEBI" id="CHEBI:33019"/>
        <dbReference type="ChEBI" id="CHEBI:33737"/>
        <dbReference type="ChEBI" id="CHEBI:33738"/>
        <dbReference type="ChEBI" id="CHEBI:61963"/>
        <dbReference type="ChEBI" id="CHEBI:65315"/>
        <dbReference type="ChEBI" id="CHEBI:136798"/>
        <dbReference type="ChEBI" id="CHEBI:456215"/>
        <dbReference type="EC" id="2.8.1.4"/>
    </reaction>
</comment>
<organism evidence="20 21">
    <name type="scientific">Sphaerochaeta pleomorpha (strain ATCC BAA-1885 / DSM 22778 / Grapes)</name>
    <dbReference type="NCBI Taxonomy" id="158190"/>
    <lineage>
        <taxon>Bacteria</taxon>
        <taxon>Pseudomonadati</taxon>
        <taxon>Spirochaetota</taxon>
        <taxon>Spirochaetia</taxon>
        <taxon>Spirochaetales</taxon>
        <taxon>Sphaerochaetaceae</taxon>
        <taxon>Sphaerochaeta</taxon>
    </lineage>
</organism>
<comment type="subcellular location">
    <subcellularLocation>
        <location evidence="1 18">Cytoplasm</location>
    </subcellularLocation>
</comment>
<dbReference type="Proteomes" id="UP000005632">
    <property type="component" value="Chromosome"/>
</dbReference>
<keyword evidence="4 18" id="KW-0808">Transferase</keyword>
<dbReference type="InterPro" id="IPR020536">
    <property type="entry name" value="ThiI_AANH"/>
</dbReference>
<evidence type="ECO:0000313" key="20">
    <source>
        <dbReference type="EMBL" id="AEV28333.1"/>
    </source>
</evidence>
<dbReference type="GO" id="GO:0004810">
    <property type="term" value="F:CCA tRNA nucleotidyltransferase activity"/>
    <property type="evidence" value="ECO:0007669"/>
    <property type="project" value="InterPro"/>
</dbReference>
<dbReference type="SMART" id="SM00981">
    <property type="entry name" value="THUMP"/>
    <property type="match status" value="1"/>
</dbReference>
<evidence type="ECO:0000256" key="15">
    <source>
        <dbReference type="ARBA" id="ARBA00075337"/>
    </source>
</evidence>
<dbReference type="Gene3D" id="3.40.50.620">
    <property type="entry name" value="HUPs"/>
    <property type="match status" value="1"/>
</dbReference>
<keyword evidence="6 18" id="KW-0067">ATP-binding</keyword>
<evidence type="ECO:0000256" key="8">
    <source>
        <dbReference type="ARBA" id="ARBA00022977"/>
    </source>
</evidence>
<dbReference type="GO" id="GO:0000049">
    <property type="term" value="F:tRNA binding"/>
    <property type="evidence" value="ECO:0007669"/>
    <property type="project" value="UniProtKB-UniRule"/>
</dbReference>
<evidence type="ECO:0000256" key="16">
    <source>
        <dbReference type="ARBA" id="ARBA00077849"/>
    </source>
</evidence>
<dbReference type="RefSeq" id="WP_014269182.1">
    <property type="nucleotide sequence ID" value="NC_016633.1"/>
</dbReference>
<evidence type="ECO:0000256" key="2">
    <source>
        <dbReference type="ARBA" id="ARBA00022490"/>
    </source>
</evidence>
<dbReference type="PROSITE" id="PS51165">
    <property type="entry name" value="THUMP"/>
    <property type="match status" value="1"/>
</dbReference>
<reference evidence="20 21" key="1">
    <citation type="submission" date="2011-11" db="EMBL/GenBank/DDBJ databases">
        <title>Complete sequence of Spirochaeta sp. grapes.</title>
        <authorList>
            <consortium name="US DOE Joint Genome Institute"/>
            <person name="Lucas S."/>
            <person name="Han J."/>
            <person name="Lapidus A."/>
            <person name="Cheng J.-F."/>
            <person name="Goodwin L."/>
            <person name="Pitluck S."/>
            <person name="Peters L."/>
            <person name="Ovchinnikova G."/>
            <person name="Munk A.C."/>
            <person name="Detter J.C."/>
            <person name="Han C."/>
            <person name="Tapia R."/>
            <person name="Land M."/>
            <person name="Hauser L."/>
            <person name="Kyrpides N."/>
            <person name="Ivanova N."/>
            <person name="Pagani I."/>
            <person name="Ritalahtilisa K."/>
            <person name="Loeffler F."/>
            <person name="Woyke T."/>
        </authorList>
    </citation>
    <scope>NUCLEOTIDE SEQUENCE [LARGE SCALE GENOMIC DNA]</scope>
    <source>
        <strain evidence="21">ATCC BAA-1885 / DSM 22778 / Grapes</strain>
    </source>
</reference>
<dbReference type="EC" id="2.8.1.4" evidence="13 18"/>
<evidence type="ECO:0000259" key="19">
    <source>
        <dbReference type="PROSITE" id="PS51165"/>
    </source>
</evidence>
<dbReference type="Pfam" id="PF02926">
    <property type="entry name" value="THUMP"/>
    <property type="match status" value="1"/>
</dbReference>
<dbReference type="CDD" id="cd01712">
    <property type="entry name" value="PPase_ThiI"/>
    <property type="match status" value="1"/>
</dbReference>
<comment type="function">
    <text evidence="11 18">Catalyzes the ATP-dependent transfer of a sulfur to tRNA to produce 4-thiouridine in position 8 of tRNAs, which functions as a near-UV photosensor. Also catalyzes the transfer of sulfur to the sulfur carrier protein ThiS, forming ThiS-thiocarboxylate. This is a step in the synthesis of thiazole, in the thiamine biosynthesis pathway. The sulfur is donated as persulfide by IscS.</text>
</comment>
<evidence type="ECO:0000256" key="17">
    <source>
        <dbReference type="ARBA" id="ARBA00080570"/>
    </source>
</evidence>
<dbReference type="FunFam" id="3.40.50.620:FF:000053">
    <property type="entry name" value="Probable tRNA sulfurtransferase"/>
    <property type="match status" value="1"/>
</dbReference>
<evidence type="ECO:0000256" key="18">
    <source>
        <dbReference type="HAMAP-Rule" id="MF_00021"/>
    </source>
</evidence>
<dbReference type="GO" id="GO:0052837">
    <property type="term" value="P:thiazole biosynthetic process"/>
    <property type="evidence" value="ECO:0007669"/>
    <property type="project" value="TreeGrafter"/>
</dbReference>
<feature type="domain" description="THUMP" evidence="19">
    <location>
        <begin position="61"/>
        <end position="168"/>
    </location>
</feature>
<evidence type="ECO:0000256" key="6">
    <source>
        <dbReference type="ARBA" id="ARBA00022840"/>
    </source>
</evidence>
<protein>
    <recommendedName>
        <fullName evidence="14 18">Probable tRNA sulfurtransferase</fullName>
        <ecNumber evidence="13 18">2.8.1.4</ecNumber>
    </recommendedName>
    <alternativeName>
        <fullName evidence="15 18">Sulfur carrier protein ThiS sulfurtransferase</fullName>
    </alternativeName>
    <alternativeName>
        <fullName evidence="16 18">Thiamine biosynthesis protein ThiI</fullName>
    </alternativeName>
    <alternativeName>
        <fullName evidence="17 18">tRNA 4-thiouridine synthase</fullName>
    </alternativeName>
</protein>
<dbReference type="SUPFAM" id="SSF52402">
    <property type="entry name" value="Adenine nucleotide alpha hydrolases-like"/>
    <property type="match status" value="1"/>
</dbReference>
<dbReference type="GO" id="GO:0140741">
    <property type="term" value="F:tRNA-uracil-4 sulfurtransferase activity"/>
    <property type="evidence" value="ECO:0007669"/>
    <property type="project" value="UniProtKB-EC"/>
</dbReference>
<dbReference type="GO" id="GO:0005524">
    <property type="term" value="F:ATP binding"/>
    <property type="evidence" value="ECO:0007669"/>
    <property type="project" value="UniProtKB-UniRule"/>
</dbReference>
<comment type="catalytic activity">
    <reaction evidence="10 18">
        <text>[ThiS sulfur-carrier protein]-C-terminal Gly-Gly-AMP + S-sulfanyl-L-cysteinyl-[cysteine desulfurase] + AH2 = [ThiS sulfur-carrier protein]-C-terminal-Gly-aminoethanethioate + L-cysteinyl-[cysteine desulfurase] + A + AMP + 2 H(+)</text>
        <dbReference type="Rhea" id="RHEA:43340"/>
        <dbReference type="Rhea" id="RHEA-COMP:12157"/>
        <dbReference type="Rhea" id="RHEA-COMP:12158"/>
        <dbReference type="Rhea" id="RHEA-COMP:12910"/>
        <dbReference type="Rhea" id="RHEA-COMP:19908"/>
        <dbReference type="ChEBI" id="CHEBI:13193"/>
        <dbReference type="ChEBI" id="CHEBI:15378"/>
        <dbReference type="ChEBI" id="CHEBI:17499"/>
        <dbReference type="ChEBI" id="CHEBI:29950"/>
        <dbReference type="ChEBI" id="CHEBI:61963"/>
        <dbReference type="ChEBI" id="CHEBI:90618"/>
        <dbReference type="ChEBI" id="CHEBI:232372"/>
        <dbReference type="ChEBI" id="CHEBI:456215"/>
    </reaction>
</comment>
<dbReference type="GO" id="GO:0009228">
    <property type="term" value="P:thiamine biosynthetic process"/>
    <property type="evidence" value="ECO:0007669"/>
    <property type="project" value="UniProtKB-KW"/>
</dbReference>
<keyword evidence="5 18" id="KW-0547">Nucleotide-binding</keyword>
<dbReference type="AlphaFoldDB" id="G8QWN9"/>
<dbReference type="HOGENOM" id="CLU_037952_4_0_12"/>
<dbReference type="NCBIfam" id="TIGR00342">
    <property type="entry name" value="tRNA uracil 4-sulfurtransferase ThiI"/>
    <property type="match status" value="1"/>
</dbReference>
<dbReference type="CDD" id="cd11716">
    <property type="entry name" value="THUMP_ThiI"/>
    <property type="match status" value="1"/>
</dbReference>
<dbReference type="PANTHER" id="PTHR43209">
    <property type="entry name" value="TRNA SULFURTRANSFERASE"/>
    <property type="match status" value="1"/>
</dbReference>
<dbReference type="GO" id="GO:0002937">
    <property type="term" value="P:tRNA 4-thiouridine biosynthesis"/>
    <property type="evidence" value="ECO:0007669"/>
    <property type="project" value="TreeGrafter"/>
</dbReference>
<evidence type="ECO:0000256" key="10">
    <source>
        <dbReference type="ARBA" id="ARBA00052330"/>
    </source>
</evidence>
<dbReference type="SUPFAM" id="SSF143437">
    <property type="entry name" value="THUMP domain-like"/>
    <property type="match status" value="1"/>
</dbReference>